<evidence type="ECO:0000256" key="1">
    <source>
        <dbReference type="SAM" id="MobiDB-lite"/>
    </source>
</evidence>
<accession>A0A6A7A1K0</accession>
<proteinExistence type="predicted"/>
<organism evidence="2 3">
    <name type="scientific">Ophiobolus disseminans</name>
    <dbReference type="NCBI Taxonomy" id="1469910"/>
    <lineage>
        <taxon>Eukaryota</taxon>
        <taxon>Fungi</taxon>
        <taxon>Dikarya</taxon>
        <taxon>Ascomycota</taxon>
        <taxon>Pezizomycotina</taxon>
        <taxon>Dothideomycetes</taxon>
        <taxon>Pleosporomycetidae</taxon>
        <taxon>Pleosporales</taxon>
        <taxon>Pleosporineae</taxon>
        <taxon>Phaeosphaeriaceae</taxon>
        <taxon>Ophiobolus</taxon>
    </lineage>
</organism>
<evidence type="ECO:0000313" key="2">
    <source>
        <dbReference type="EMBL" id="KAF2826425.1"/>
    </source>
</evidence>
<dbReference type="AlphaFoldDB" id="A0A6A7A1K0"/>
<dbReference type="Proteomes" id="UP000799424">
    <property type="component" value="Unassembled WGS sequence"/>
</dbReference>
<protein>
    <submittedName>
        <fullName evidence="2">Uncharacterized protein</fullName>
    </submittedName>
</protein>
<keyword evidence="3" id="KW-1185">Reference proteome</keyword>
<feature type="non-terminal residue" evidence="2">
    <location>
        <position position="475"/>
    </location>
</feature>
<evidence type="ECO:0000313" key="3">
    <source>
        <dbReference type="Proteomes" id="UP000799424"/>
    </source>
</evidence>
<feature type="compositionally biased region" description="Basic residues" evidence="1">
    <location>
        <begin position="49"/>
        <end position="68"/>
    </location>
</feature>
<feature type="region of interest" description="Disordered" evidence="1">
    <location>
        <begin position="34"/>
        <end position="75"/>
    </location>
</feature>
<gene>
    <name evidence="2" type="ORF">CC86DRAFT_247437</name>
</gene>
<name>A0A6A7A1K0_9PLEO</name>
<dbReference type="EMBL" id="MU006226">
    <property type="protein sequence ID" value="KAF2826425.1"/>
    <property type="molecule type" value="Genomic_DNA"/>
</dbReference>
<reference evidence="2" key="1">
    <citation type="journal article" date="2020" name="Stud. Mycol.">
        <title>101 Dothideomycetes genomes: a test case for predicting lifestyles and emergence of pathogens.</title>
        <authorList>
            <person name="Haridas S."/>
            <person name="Albert R."/>
            <person name="Binder M."/>
            <person name="Bloem J."/>
            <person name="Labutti K."/>
            <person name="Salamov A."/>
            <person name="Andreopoulos B."/>
            <person name="Baker S."/>
            <person name="Barry K."/>
            <person name="Bills G."/>
            <person name="Bluhm B."/>
            <person name="Cannon C."/>
            <person name="Castanera R."/>
            <person name="Culley D."/>
            <person name="Daum C."/>
            <person name="Ezra D."/>
            <person name="Gonzalez J."/>
            <person name="Henrissat B."/>
            <person name="Kuo A."/>
            <person name="Liang C."/>
            <person name="Lipzen A."/>
            <person name="Lutzoni F."/>
            <person name="Magnuson J."/>
            <person name="Mondo S."/>
            <person name="Nolan M."/>
            <person name="Ohm R."/>
            <person name="Pangilinan J."/>
            <person name="Park H.-J."/>
            <person name="Ramirez L."/>
            <person name="Alfaro M."/>
            <person name="Sun H."/>
            <person name="Tritt A."/>
            <person name="Yoshinaga Y."/>
            <person name="Zwiers L.-H."/>
            <person name="Turgeon B."/>
            <person name="Goodwin S."/>
            <person name="Spatafora J."/>
            <person name="Crous P."/>
            <person name="Grigoriev I."/>
        </authorList>
    </citation>
    <scope>NUCLEOTIDE SEQUENCE</scope>
    <source>
        <strain evidence="2">CBS 113818</strain>
    </source>
</reference>
<dbReference type="OrthoDB" id="3796651at2759"/>
<sequence length="475" mass="52492">MSNRHISFGLPTDGQGHHELSMDYINRALNRFSRTPHQSWSPQSSPAATKHHHSRPHRQHTRKHHPHKMTSFNGPWSQDLDAFKKSVQSMPEQYKSSFASASKDTLEKVCDPDVLHVWESDSDIDNLLQLTSVIAKLCNLGTRKEKGANADDGSMVIIAEEKGGRNNFSRICELVEHLTGADGKKHLEGTVVAFGTIVVVKGWNNSIRSDTGAREAEVAVKRITTSIERVFKMGSFPTGKKKLVWHHGAVIHFLLHFINTTASSIRSAFHAITVTASLDLTTAIKPSSAGRINTLPDLSTLETYAKKLDVPVVFLDPASQLITFTYLATYMYYYAYYINTFLPSSLARPHLHKAQDALVLFAFRLLGASKSKYTDAVVSLVKERLGSKAKKWARTCVDARNYEKAECRKAGKDEAIHHAVQLADGPFALFKYTSEGLCAFARLAVGPASAGSMDFHVAAPVSISFASSRMRPSSP</sequence>
<feature type="compositionally biased region" description="Polar residues" evidence="1">
    <location>
        <begin position="34"/>
        <end position="47"/>
    </location>
</feature>